<evidence type="ECO:0000256" key="12">
    <source>
        <dbReference type="ARBA" id="ARBA00048800"/>
    </source>
</evidence>
<comment type="catalytic activity">
    <reaction evidence="7">
        <text>12-hexadecanoyloxy-octadecanoate + H2O = 12-hydroxyoctadecanoate + hexadecanoate + H(+)</text>
        <dbReference type="Rhea" id="RHEA:52056"/>
        <dbReference type="ChEBI" id="CHEBI:7896"/>
        <dbReference type="ChEBI" id="CHEBI:15377"/>
        <dbReference type="ChEBI" id="CHEBI:15378"/>
        <dbReference type="ChEBI" id="CHEBI:83677"/>
        <dbReference type="ChEBI" id="CHEBI:84201"/>
    </reaction>
    <physiologicalReaction direction="left-to-right" evidence="7">
        <dbReference type="Rhea" id="RHEA:52057"/>
    </physiologicalReaction>
</comment>
<comment type="catalytic activity">
    <reaction evidence="14">
        <text>13-(9Z-octadecenoyloxy)-octadecanoate + H2O = 13-hydroxy-octadecanoate + (9Z)-octadecenoate + H(+)</text>
        <dbReference type="Rhea" id="RHEA:52064"/>
        <dbReference type="ChEBI" id="CHEBI:15377"/>
        <dbReference type="ChEBI" id="CHEBI:15378"/>
        <dbReference type="ChEBI" id="CHEBI:30823"/>
        <dbReference type="ChEBI" id="CHEBI:136303"/>
        <dbReference type="ChEBI" id="CHEBI:136304"/>
    </reaction>
    <physiologicalReaction direction="left-to-right" evidence="14">
        <dbReference type="Rhea" id="RHEA:52065"/>
    </physiologicalReaction>
</comment>
<feature type="transmembrane region" description="Helical" evidence="17">
    <location>
        <begin position="46"/>
        <end position="67"/>
    </location>
</feature>
<evidence type="ECO:0000256" key="10">
    <source>
        <dbReference type="ARBA" id="ARBA00048680"/>
    </source>
</evidence>
<evidence type="ECO:0000256" key="16">
    <source>
        <dbReference type="ARBA" id="ARBA00049428"/>
    </source>
</evidence>
<protein>
    <submittedName>
        <fullName evidence="19">Androgen-dependent TFPI-regulating protein</fullName>
    </submittedName>
</protein>
<comment type="catalytic activity">
    <reaction evidence="9">
        <text>9-hexadecanoyloxy-octadecanoate + H2O = 9-hydroxy-octadecanoate + hexadecanoate + H(+)</text>
        <dbReference type="Rhea" id="RHEA:52052"/>
        <dbReference type="ChEBI" id="CHEBI:7896"/>
        <dbReference type="ChEBI" id="CHEBI:15377"/>
        <dbReference type="ChEBI" id="CHEBI:15378"/>
        <dbReference type="ChEBI" id="CHEBI:83670"/>
        <dbReference type="ChEBI" id="CHEBI:136286"/>
    </reaction>
    <physiologicalReaction direction="left-to-right" evidence="9">
        <dbReference type="Rhea" id="RHEA:52053"/>
    </physiologicalReaction>
</comment>
<comment type="catalytic activity">
    <reaction evidence="11">
        <text>12-(9Z-octadecenoyloxy)-octadecanoate + H2O = 12-hydroxyoctadecanoate + (9Z)-octadecenoate + H(+)</text>
        <dbReference type="Rhea" id="RHEA:52060"/>
        <dbReference type="ChEBI" id="CHEBI:15377"/>
        <dbReference type="ChEBI" id="CHEBI:15378"/>
        <dbReference type="ChEBI" id="CHEBI:30823"/>
        <dbReference type="ChEBI" id="CHEBI:84201"/>
        <dbReference type="ChEBI" id="CHEBI:136302"/>
    </reaction>
    <physiologicalReaction direction="left-to-right" evidence="11">
        <dbReference type="Rhea" id="RHEA:52061"/>
    </physiologicalReaction>
</comment>
<evidence type="ECO:0000256" key="6">
    <source>
        <dbReference type="ARBA" id="ARBA00023136"/>
    </source>
</evidence>
<comment type="catalytic activity">
    <reaction evidence="8">
        <text>13-octadecanoyloxy-octadecanoate + H2O = 13-hydroxy-octadecanoate + octadecanoate + H(+)</text>
        <dbReference type="Rhea" id="RHEA:52084"/>
        <dbReference type="ChEBI" id="CHEBI:15377"/>
        <dbReference type="ChEBI" id="CHEBI:15378"/>
        <dbReference type="ChEBI" id="CHEBI:25629"/>
        <dbReference type="ChEBI" id="CHEBI:136304"/>
        <dbReference type="ChEBI" id="CHEBI:136335"/>
    </reaction>
    <physiologicalReaction direction="left-to-right" evidence="8">
        <dbReference type="Rhea" id="RHEA:52085"/>
    </physiologicalReaction>
</comment>
<dbReference type="InterPro" id="IPR006838">
    <property type="entry name" value="ADTRP_AIG1"/>
</dbReference>
<dbReference type="Pfam" id="PF04750">
    <property type="entry name" value="Far-17a_AIG1"/>
    <property type="match status" value="1"/>
</dbReference>
<dbReference type="GO" id="GO:0016020">
    <property type="term" value="C:membrane"/>
    <property type="evidence" value="ECO:0007669"/>
    <property type="project" value="InterPro"/>
</dbReference>
<comment type="similarity">
    <text evidence="3">Belongs to the AIG1 family.</text>
</comment>
<dbReference type="PANTHER" id="PTHR10989">
    <property type="entry name" value="ANDROGEN-INDUCED PROTEIN 1-RELATED"/>
    <property type="match status" value="1"/>
</dbReference>
<dbReference type="CTD" id="84830"/>
<keyword evidence="4 17" id="KW-0812">Transmembrane</keyword>
<dbReference type="AlphaFoldDB" id="A0AA97JND0"/>
<feature type="transmembrane region" description="Helical" evidence="17">
    <location>
        <begin position="190"/>
        <end position="210"/>
    </location>
</feature>
<evidence type="ECO:0000256" key="7">
    <source>
        <dbReference type="ARBA" id="ARBA00047368"/>
    </source>
</evidence>
<evidence type="ECO:0000256" key="13">
    <source>
        <dbReference type="ARBA" id="ARBA00049221"/>
    </source>
</evidence>
<name>A0AA97JND0_EUBMA</name>
<evidence type="ECO:0000313" key="19">
    <source>
        <dbReference type="RefSeq" id="XP_054840576.1"/>
    </source>
</evidence>
<keyword evidence="6 17" id="KW-0472">Membrane</keyword>
<feature type="transmembrane region" description="Helical" evidence="17">
    <location>
        <begin position="88"/>
        <end position="108"/>
    </location>
</feature>
<keyword evidence="18" id="KW-1185">Reference proteome</keyword>
<dbReference type="GeneID" id="129333153"/>
<evidence type="ECO:0000256" key="3">
    <source>
        <dbReference type="ARBA" id="ARBA00009300"/>
    </source>
</evidence>
<evidence type="ECO:0000256" key="5">
    <source>
        <dbReference type="ARBA" id="ARBA00022989"/>
    </source>
</evidence>
<feature type="transmembrane region" description="Helical" evidence="17">
    <location>
        <begin position="128"/>
        <end position="147"/>
    </location>
</feature>
<dbReference type="PANTHER" id="PTHR10989:SF17">
    <property type="entry name" value="ANDROGEN-DEPENDENT TFPI-REGULATING PROTEIN"/>
    <property type="match status" value="1"/>
</dbReference>
<evidence type="ECO:0000256" key="9">
    <source>
        <dbReference type="ARBA" id="ARBA00047863"/>
    </source>
</evidence>
<comment type="catalytic activity">
    <reaction evidence="13">
        <text>9-octadecanoyloxy-octadecanoate + H2O = 9-hydroxy-octadecanoate + octadecanoate + H(+)</text>
        <dbReference type="Rhea" id="RHEA:52096"/>
        <dbReference type="ChEBI" id="CHEBI:15377"/>
        <dbReference type="ChEBI" id="CHEBI:15378"/>
        <dbReference type="ChEBI" id="CHEBI:25629"/>
        <dbReference type="ChEBI" id="CHEBI:136286"/>
        <dbReference type="ChEBI" id="CHEBI:136373"/>
    </reaction>
    <physiologicalReaction direction="left-to-right" evidence="13">
        <dbReference type="Rhea" id="RHEA:52097"/>
    </physiologicalReaction>
</comment>
<dbReference type="KEGG" id="emc:129333153"/>
<dbReference type="Proteomes" id="UP001190640">
    <property type="component" value="Chromosome 7"/>
</dbReference>
<evidence type="ECO:0000256" key="15">
    <source>
        <dbReference type="ARBA" id="ARBA00049322"/>
    </source>
</evidence>
<dbReference type="RefSeq" id="XP_054840576.1">
    <property type="nucleotide sequence ID" value="XM_054984601.1"/>
</dbReference>
<reference evidence="19" key="1">
    <citation type="submission" date="2025-08" db="UniProtKB">
        <authorList>
            <consortium name="RefSeq"/>
        </authorList>
    </citation>
    <scope>IDENTIFICATION</scope>
    <source>
        <tissue evidence="19">Blood</tissue>
    </source>
</reference>
<comment type="catalytic activity">
    <reaction evidence="15">
        <text>13-(9Z-hexadecenoyloxy)-octadecanoate + H2O = 13-hydroxy-octadecanoate + (9Z)-hexadecenoate + H(+)</text>
        <dbReference type="Rhea" id="RHEA:52076"/>
        <dbReference type="ChEBI" id="CHEBI:15377"/>
        <dbReference type="ChEBI" id="CHEBI:15378"/>
        <dbReference type="ChEBI" id="CHEBI:32372"/>
        <dbReference type="ChEBI" id="CHEBI:136304"/>
        <dbReference type="ChEBI" id="CHEBI:136315"/>
    </reaction>
    <physiologicalReaction direction="left-to-right" evidence="15">
        <dbReference type="Rhea" id="RHEA:52077"/>
    </physiologicalReaction>
</comment>
<evidence type="ECO:0000256" key="1">
    <source>
        <dbReference type="ARBA" id="ARBA00000923"/>
    </source>
</evidence>
<evidence type="ECO:0000256" key="8">
    <source>
        <dbReference type="ARBA" id="ARBA00047427"/>
    </source>
</evidence>
<gene>
    <name evidence="19" type="primary">ADTRP</name>
</gene>
<comment type="catalytic activity">
    <reaction evidence="10">
        <text>12-octadecanoyloxy-octadecanoate + H2O = 12-hydroxyoctadecanoate + octadecanoate + H(+)</text>
        <dbReference type="Rhea" id="RHEA:52080"/>
        <dbReference type="ChEBI" id="CHEBI:15377"/>
        <dbReference type="ChEBI" id="CHEBI:15378"/>
        <dbReference type="ChEBI" id="CHEBI:25629"/>
        <dbReference type="ChEBI" id="CHEBI:84201"/>
        <dbReference type="ChEBI" id="CHEBI:136330"/>
    </reaction>
    <physiologicalReaction direction="left-to-right" evidence="10">
        <dbReference type="Rhea" id="RHEA:52081"/>
    </physiologicalReaction>
</comment>
<evidence type="ECO:0000256" key="11">
    <source>
        <dbReference type="ARBA" id="ARBA00048701"/>
    </source>
</evidence>
<dbReference type="GO" id="GO:0012505">
    <property type="term" value="C:endomembrane system"/>
    <property type="evidence" value="ECO:0007669"/>
    <property type="project" value="UniProtKB-SubCell"/>
</dbReference>
<proteinExistence type="inferred from homology"/>
<comment type="catalytic activity">
    <reaction evidence="1">
        <text>9-(9Z-hexadecenoyloxy)-octadecanoate + H2O = (9Z)-hexadecenoate + 9-hydroxy-octadecanoate + H(+)</text>
        <dbReference type="Rhea" id="RHEA:52068"/>
        <dbReference type="ChEBI" id="CHEBI:15377"/>
        <dbReference type="ChEBI" id="CHEBI:15378"/>
        <dbReference type="ChEBI" id="CHEBI:32372"/>
        <dbReference type="ChEBI" id="CHEBI:136286"/>
        <dbReference type="ChEBI" id="CHEBI:136309"/>
    </reaction>
    <physiologicalReaction direction="left-to-right" evidence="1">
        <dbReference type="Rhea" id="RHEA:52069"/>
    </physiologicalReaction>
</comment>
<evidence type="ECO:0000313" key="18">
    <source>
        <dbReference type="Proteomes" id="UP001190640"/>
    </source>
</evidence>
<organism evidence="18 19">
    <name type="scientific">Eublepharis macularius</name>
    <name type="common">Leopard gecko</name>
    <name type="synonym">Cyrtodactylus macularius</name>
    <dbReference type="NCBI Taxonomy" id="481883"/>
    <lineage>
        <taxon>Eukaryota</taxon>
        <taxon>Metazoa</taxon>
        <taxon>Chordata</taxon>
        <taxon>Craniata</taxon>
        <taxon>Vertebrata</taxon>
        <taxon>Euteleostomi</taxon>
        <taxon>Lepidosauria</taxon>
        <taxon>Squamata</taxon>
        <taxon>Bifurcata</taxon>
        <taxon>Gekkota</taxon>
        <taxon>Eublepharidae</taxon>
        <taxon>Eublepharinae</taxon>
        <taxon>Eublepharis</taxon>
    </lineage>
</organism>
<accession>A0AA97JND0</accession>
<evidence type="ECO:0000256" key="17">
    <source>
        <dbReference type="SAM" id="Phobius"/>
    </source>
</evidence>
<comment type="catalytic activity">
    <reaction evidence="16">
        <text>12-(9Z-hexadecenoyloxy)-octadecanoate + H2O = 12-hydroxyoctadecanoate + (9Z)-hexadecenoate + H(+)</text>
        <dbReference type="Rhea" id="RHEA:52072"/>
        <dbReference type="ChEBI" id="CHEBI:15377"/>
        <dbReference type="ChEBI" id="CHEBI:15378"/>
        <dbReference type="ChEBI" id="CHEBI:32372"/>
        <dbReference type="ChEBI" id="CHEBI:84201"/>
        <dbReference type="ChEBI" id="CHEBI:136312"/>
    </reaction>
    <physiologicalReaction direction="left-to-right" evidence="16">
        <dbReference type="Rhea" id="RHEA:52073"/>
    </physiologicalReaction>
</comment>
<feature type="transmembrane region" description="Helical" evidence="17">
    <location>
        <begin position="159"/>
        <end position="178"/>
    </location>
</feature>
<comment type="catalytic activity">
    <reaction evidence="12">
        <text>9-(9Z-octadecenoyloxy)-octadecanoate + H2O = 9-hydroxy-octadecanoate + (9Z)-octadecenoate + H(+)</text>
        <dbReference type="Rhea" id="RHEA:52048"/>
        <dbReference type="ChEBI" id="CHEBI:15377"/>
        <dbReference type="ChEBI" id="CHEBI:15378"/>
        <dbReference type="ChEBI" id="CHEBI:30823"/>
        <dbReference type="ChEBI" id="CHEBI:136282"/>
        <dbReference type="ChEBI" id="CHEBI:136286"/>
    </reaction>
    <physiologicalReaction direction="left-to-right" evidence="12">
        <dbReference type="Rhea" id="RHEA:52049"/>
    </physiologicalReaction>
</comment>
<evidence type="ECO:0000256" key="14">
    <source>
        <dbReference type="ARBA" id="ARBA00049296"/>
    </source>
</evidence>
<evidence type="ECO:0000256" key="2">
    <source>
        <dbReference type="ARBA" id="ARBA00004127"/>
    </source>
</evidence>
<comment type="subcellular location">
    <subcellularLocation>
        <location evidence="2">Endomembrane system</location>
        <topology evidence="2">Multi-pass membrane protein</topology>
    </subcellularLocation>
</comment>
<keyword evidence="5 17" id="KW-1133">Transmembrane helix</keyword>
<sequence>MRPSVPALWHSLALASLLYVIKLNLRWDVARLVLKPEEYMSYGGHWKFLTFINLVLQAFFNGISLLADVFILMKKERIANFLLPFRDLLFGSLVFPGAAFVATAFWTIFSYDREMIFPKILDETVPVWMNHAMHTWIFPAVLIELCITPHHYPSKRKRLALLGIGCLSYISWLLQIYSVTGKWAYPIFNYLSPLSIAVFFLLCLGFAILYSNMGAFLCRMIWGDTVVILDSSMKKSK</sequence>
<evidence type="ECO:0000256" key="4">
    <source>
        <dbReference type="ARBA" id="ARBA00022692"/>
    </source>
</evidence>